<dbReference type="SUPFAM" id="SSF52317">
    <property type="entry name" value="Class I glutamine amidotransferase-like"/>
    <property type="match status" value="1"/>
</dbReference>
<protein>
    <submittedName>
        <fullName evidence="4">Helix-turn-helix domain-containing protein</fullName>
    </submittedName>
</protein>
<dbReference type="RefSeq" id="WP_136738107.1">
    <property type="nucleotide sequence ID" value="NZ_SUMB01000001.1"/>
</dbReference>
<gene>
    <name evidence="4" type="ORF">FCH28_03340</name>
</gene>
<name>A0A4U0NWK2_9ACTN</name>
<dbReference type="AlphaFoldDB" id="A0A4U0NWK2"/>
<accession>A0A4U0NWK2</accession>
<keyword evidence="1" id="KW-0805">Transcription regulation</keyword>
<dbReference type="EMBL" id="SUMB01000001">
    <property type="protein sequence ID" value="TJZ59155.1"/>
    <property type="molecule type" value="Genomic_DNA"/>
</dbReference>
<dbReference type="CDD" id="cd03137">
    <property type="entry name" value="GATase1_AraC_1"/>
    <property type="match status" value="1"/>
</dbReference>
<evidence type="ECO:0000256" key="2">
    <source>
        <dbReference type="ARBA" id="ARBA00023163"/>
    </source>
</evidence>
<sequence>MQQSSTPPATAAHNLAVLVLDGVVTFDLGVPLLVFGAMPDDYRTALCTSEPGTVASLDGFSLSVSHGLDTLVRADTVVVPGYDLDRRVPAATLQALRQAHANGARMVSICSGAFALAEAGLLDGLSATTHWHAADRLARDHPAVTVDPDVLYIDHGQVLTSAGASAGLDLCLHLIRRDHGAAAANAVARIAVAAPHRTGGQSQYIKRSIPQTSGQSLARTREWALHHLGEPLPIRRLAQHAALSERTFARRFVEEAGVSPVQWLLTARIDLAKQLLESGDHSIDEVARRVGLGTAANLRARFHKATGTSPSVYRRAFTRR</sequence>
<proteinExistence type="predicted"/>
<dbReference type="InterPro" id="IPR052158">
    <property type="entry name" value="INH-QAR"/>
</dbReference>
<dbReference type="PANTHER" id="PTHR43130">
    <property type="entry name" value="ARAC-FAMILY TRANSCRIPTIONAL REGULATOR"/>
    <property type="match status" value="1"/>
</dbReference>
<evidence type="ECO:0000313" key="5">
    <source>
        <dbReference type="Proteomes" id="UP000308697"/>
    </source>
</evidence>
<dbReference type="SMART" id="SM00342">
    <property type="entry name" value="HTH_ARAC"/>
    <property type="match status" value="1"/>
</dbReference>
<feature type="domain" description="HTH araC/xylS-type" evidence="3">
    <location>
        <begin position="218"/>
        <end position="316"/>
    </location>
</feature>
<keyword evidence="5" id="KW-1185">Reference proteome</keyword>
<dbReference type="InterPro" id="IPR018060">
    <property type="entry name" value="HTH_AraC"/>
</dbReference>
<dbReference type="Proteomes" id="UP000308697">
    <property type="component" value="Unassembled WGS sequence"/>
</dbReference>
<reference evidence="4 5" key="1">
    <citation type="submission" date="2019-04" db="EMBL/GenBank/DDBJ databases">
        <title>Streptomyces piniterrae sp. nov., a heliquinomycin-producing actinomycete isolated from rhizosphere soil of Pinus yunnanensis.</title>
        <authorList>
            <person name="Zhuang X."/>
            <person name="Zhao J."/>
        </authorList>
    </citation>
    <scope>NUCLEOTIDE SEQUENCE [LARGE SCALE GENOMIC DNA]</scope>
    <source>
        <strain evidence="5">jys28</strain>
    </source>
</reference>
<evidence type="ECO:0000256" key="1">
    <source>
        <dbReference type="ARBA" id="ARBA00023015"/>
    </source>
</evidence>
<dbReference type="GO" id="GO:0003700">
    <property type="term" value="F:DNA-binding transcription factor activity"/>
    <property type="evidence" value="ECO:0007669"/>
    <property type="project" value="InterPro"/>
</dbReference>
<dbReference type="InterPro" id="IPR002818">
    <property type="entry name" value="DJ-1/PfpI"/>
</dbReference>
<dbReference type="Gene3D" id="3.40.50.880">
    <property type="match status" value="1"/>
</dbReference>
<evidence type="ECO:0000313" key="4">
    <source>
        <dbReference type="EMBL" id="TJZ59155.1"/>
    </source>
</evidence>
<organism evidence="4 5">
    <name type="scientific">Streptomyces piniterrae</name>
    <dbReference type="NCBI Taxonomy" id="2571125"/>
    <lineage>
        <taxon>Bacteria</taxon>
        <taxon>Bacillati</taxon>
        <taxon>Actinomycetota</taxon>
        <taxon>Actinomycetes</taxon>
        <taxon>Kitasatosporales</taxon>
        <taxon>Streptomycetaceae</taxon>
        <taxon>Streptomyces</taxon>
    </lineage>
</organism>
<dbReference type="PROSITE" id="PS01124">
    <property type="entry name" value="HTH_ARAC_FAMILY_2"/>
    <property type="match status" value="1"/>
</dbReference>
<dbReference type="Pfam" id="PF01965">
    <property type="entry name" value="DJ-1_PfpI"/>
    <property type="match status" value="1"/>
</dbReference>
<evidence type="ECO:0000259" key="3">
    <source>
        <dbReference type="PROSITE" id="PS01124"/>
    </source>
</evidence>
<dbReference type="SUPFAM" id="SSF46689">
    <property type="entry name" value="Homeodomain-like"/>
    <property type="match status" value="2"/>
</dbReference>
<keyword evidence="2" id="KW-0804">Transcription</keyword>
<dbReference type="OrthoDB" id="3194870at2"/>
<dbReference type="InterPro" id="IPR029062">
    <property type="entry name" value="Class_I_gatase-like"/>
</dbReference>
<dbReference type="PANTHER" id="PTHR43130:SF3">
    <property type="entry name" value="HTH-TYPE TRANSCRIPTIONAL REGULATOR RV1931C"/>
    <property type="match status" value="1"/>
</dbReference>
<dbReference type="Pfam" id="PF12833">
    <property type="entry name" value="HTH_18"/>
    <property type="match status" value="1"/>
</dbReference>
<dbReference type="GO" id="GO:0043565">
    <property type="term" value="F:sequence-specific DNA binding"/>
    <property type="evidence" value="ECO:0007669"/>
    <property type="project" value="InterPro"/>
</dbReference>
<dbReference type="Gene3D" id="1.10.10.60">
    <property type="entry name" value="Homeodomain-like"/>
    <property type="match status" value="1"/>
</dbReference>
<dbReference type="InterPro" id="IPR009057">
    <property type="entry name" value="Homeodomain-like_sf"/>
</dbReference>
<comment type="caution">
    <text evidence="4">The sequence shown here is derived from an EMBL/GenBank/DDBJ whole genome shotgun (WGS) entry which is preliminary data.</text>
</comment>